<protein>
    <submittedName>
        <fullName evidence="1">Uncharacterized protein</fullName>
    </submittedName>
</protein>
<evidence type="ECO:0000313" key="2">
    <source>
        <dbReference type="Proteomes" id="UP001231518"/>
    </source>
</evidence>
<dbReference type="Proteomes" id="UP001231518">
    <property type="component" value="Chromosome 31"/>
</dbReference>
<name>A0AAD7Y6Q8_MYTSE</name>
<dbReference type="AlphaFoldDB" id="A0AAD7Y6Q8"/>
<evidence type="ECO:0000313" key="1">
    <source>
        <dbReference type="EMBL" id="KAJ8704172.1"/>
    </source>
</evidence>
<dbReference type="EMBL" id="JARGEI010000032">
    <property type="protein sequence ID" value="KAJ8704172.1"/>
    <property type="molecule type" value="Genomic_DNA"/>
</dbReference>
<organism evidence="1 2">
    <name type="scientific">Mythimna separata</name>
    <name type="common">Oriental armyworm</name>
    <name type="synonym">Pseudaletia separata</name>
    <dbReference type="NCBI Taxonomy" id="271217"/>
    <lineage>
        <taxon>Eukaryota</taxon>
        <taxon>Metazoa</taxon>
        <taxon>Ecdysozoa</taxon>
        <taxon>Arthropoda</taxon>
        <taxon>Hexapoda</taxon>
        <taxon>Insecta</taxon>
        <taxon>Pterygota</taxon>
        <taxon>Neoptera</taxon>
        <taxon>Endopterygota</taxon>
        <taxon>Lepidoptera</taxon>
        <taxon>Glossata</taxon>
        <taxon>Ditrysia</taxon>
        <taxon>Noctuoidea</taxon>
        <taxon>Noctuidae</taxon>
        <taxon>Noctuinae</taxon>
        <taxon>Hadenini</taxon>
        <taxon>Mythimna</taxon>
    </lineage>
</organism>
<keyword evidence="2" id="KW-1185">Reference proteome</keyword>
<comment type="caution">
    <text evidence="1">The sequence shown here is derived from an EMBL/GenBank/DDBJ whole genome shotgun (WGS) entry which is preliminary data.</text>
</comment>
<accession>A0AAD7Y6Q8</accession>
<gene>
    <name evidence="1" type="ORF">PYW07_013466</name>
</gene>
<sequence length="232" mass="27461">MLPYAIWYHDNNTFTLYQKYLETSLKTIRYENKNKMDIFNPDIMIAYEKELADCVIRHKKLAAYAIFNQDVEKLFNEKELEEIKETMKRVEKGEEKTGLICGVANDIPIFIHMTFTEYFATEYICDLLKNAKDSENQRQMIQFIYNVMMSRSNFANIRSIIYRKTTIDVKLKIILVRNKEMRGVLEMCRQKVGKKLRSTISLSKMSRLWDDSDSDSIITVDDDDDDYDEDAI</sequence>
<reference evidence="1" key="1">
    <citation type="submission" date="2023-03" db="EMBL/GenBank/DDBJ databases">
        <title>Chromosome-level genomes of two armyworms, Mythimna separata and Mythimna loreyi, provide insights into the biosynthesis and reception of sex pheromones.</title>
        <authorList>
            <person name="Zhao H."/>
        </authorList>
    </citation>
    <scope>NUCLEOTIDE SEQUENCE</scope>
    <source>
        <strain evidence="1">BeijingLab</strain>
        <tissue evidence="1">Pupa</tissue>
    </source>
</reference>
<proteinExistence type="predicted"/>